<feature type="region of interest" description="Disordered" evidence="1">
    <location>
        <begin position="217"/>
        <end position="244"/>
    </location>
</feature>
<dbReference type="AlphaFoldDB" id="A0A931I9X9"/>
<evidence type="ECO:0000259" key="3">
    <source>
        <dbReference type="Pfam" id="PF26527"/>
    </source>
</evidence>
<feature type="region of interest" description="Disordered" evidence="1">
    <location>
        <begin position="1"/>
        <end position="165"/>
    </location>
</feature>
<reference evidence="4" key="1">
    <citation type="submission" date="2020-11" db="EMBL/GenBank/DDBJ databases">
        <title>Nocardia NEAU-351.nov., a novel actinomycete isolated from the cow dung.</title>
        <authorList>
            <person name="Zhang X."/>
        </authorList>
    </citation>
    <scope>NUCLEOTIDE SEQUENCE</scope>
    <source>
        <strain evidence="4">NEAU-351</strain>
    </source>
</reference>
<accession>A0A931I9X9</accession>
<evidence type="ECO:0000256" key="1">
    <source>
        <dbReference type="SAM" id="MobiDB-lite"/>
    </source>
</evidence>
<organism evidence="4 5">
    <name type="scientific">Nocardia bovistercoris</name>
    <dbReference type="NCBI Taxonomy" id="2785916"/>
    <lineage>
        <taxon>Bacteria</taxon>
        <taxon>Bacillati</taxon>
        <taxon>Actinomycetota</taxon>
        <taxon>Actinomycetes</taxon>
        <taxon>Mycobacteriales</taxon>
        <taxon>Nocardiaceae</taxon>
        <taxon>Nocardia</taxon>
    </lineage>
</organism>
<feature type="domain" description="DUF8176" evidence="3">
    <location>
        <begin position="238"/>
        <end position="356"/>
    </location>
</feature>
<dbReference type="Proteomes" id="UP000655751">
    <property type="component" value="Unassembled WGS sequence"/>
</dbReference>
<evidence type="ECO:0000256" key="2">
    <source>
        <dbReference type="SAM" id="Phobius"/>
    </source>
</evidence>
<proteinExistence type="predicted"/>
<keyword evidence="5" id="KW-1185">Reference proteome</keyword>
<keyword evidence="2" id="KW-0472">Membrane</keyword>
<feature type="transmembrane region" description="Helical" evidence="2">
    <location>
        <begin position="193"/>
        <end position="214"/>
    </location>
</feature>
<sequence length="360" mass="37246">MGVASEGDAKDDEAGRRSEFGPPVGDFGPPVGDFGPPVGDFGPPVADFGGPVADFGGPMTDFGGPVADFGGPPQAEPAQGWSVPQAPANHPEVGWRPAGGTAAMVPPPQYRAPEASAAPEAPIETDAGQRPEPKTPSPDRWWSPTDTGEVPKPPELSPSESGLSWADDPIAKRLAPGAPTSEPSGSRFSVSRLALGIVGALAVVIALVVVIVAVSSGGGEDEQPTAAPPPPKTTAALSCPASRDGKVTVGNGPGDTLRGPDAVLGFQYAFYVERSGEKVRRFVAPDAENISTAEVIQRAISEQIPPGTTHCLRITELGADSFDVDLTEHRPDGTTTVYRQTVITVEREGRTLVFAIRERG</sequence>
<evidence type="ECO:0000313" key="4">
    <source>
        <dbReference type="EMBL" id="MBH0777444.1"/>
    </source>
</evidence>
<name>A0A931I9X9_9NOCA</name>
<dbReference type="Pfam" id="PF26527">
    <property type="entry name" value="DUF8176"/>
    <property type="match status" value="1"/>
</dbReference>
<gene>
    <name evidence="4" type="ORF">IT779_14275</name>
</gene>
<feature type="compositionally biased region" description="Low complexity" evidence="1">
    <location>
        <begin position="112"/>
        <end position="124"/>
    </location>
</feature>
<comment type="caution">
    <text evidence="4">The sequence shown here is derived from an EMBL/GenBank/DDBJ whole genome shotgun (WGS) entry which is preliminary data.</text>
</comment>
<protein>
    <recommendedName>
        <fullName evidence="3">DUF8176 domain-containing protein</fullName>
    </recommendedName>
</protein>
<keyword evidence="2" id="KW-0812">Transmembrane</keyword>
<dbReference type="InterPro" id="IPR058489">
    <property type="entry name" value="DUF8176"/>
</dbReference>
<dbReference type="EMBL" id="JADMLG010000005">
    <property type="protein sequence ID" value="MBH0777444.1"/>
    <property type="molecule type" value="Genomic_DNA"/>
</dbReference>
<evidence type="ECO:0000313" key="5">
    <source>
        <dbReference type="Proteomes" id="UP000655751"/>
    </source>
</evidence>
<keyword evidence="2" id="KW-1133">Transmembrane helix</keyword>
<feature type="compositionally biased region" description="Low complexity" evidence="1">
    <location>
        <begin position="20"/>
        <end position="45"/>
    </location>
</feature>